<feature type="transmembrane region" description="Helical" evidence="2">
    <location>
        <begin position="157"/>
        <end position="176"/>
    </location>
</feature>
<name>A0A225NG63_9RHOB</name>
<feature type="transmembrane region" description="Helical" evidence="2">
    <location>
        <begin position="289"/>
        <end position="307"/>
    </location>
</feature>
<feature type="transmembrane region" description="Helical" evidence="2">
    <location>
        <begin position="242"/>
        <end position="261"/>
    </location>
</feature>
<dbReference type="AlphaFoldDB" id="A0A225NG63"/>
<comment type="caution">
    <text evidence="3">The sequence shown here is derived from an EMBL/GenBank/DDBJ whole genome shotgun (WGS) entry which is preliminary data.</text>
</comment>
<dbReference type="EMBL" id="AQQR01000007">
    <property type="protein sequence ID" value="OWU72233.1"/>
    <property type="molecule type" value="Genomic_DNA"/>
</dbReference>
<gene>
    <name evidence="3" type="ORF">ATO3_16850</name>
</gene>
<evidence type="ECO:0000313" key="3">
    <source>
        <dbReference type="EMBL" id="OWU72233.1"/>
    </source>
</evidence>
<evidence type="ECO:0000313" key="4">
    <source>
        <dbReference type="Proteomes" id="UP000215377"/>
    </source>
</evidence>
<dbReference type="Proteomes" id="UP000215377">
    <property type="component" value="Unassembled WGS sequence"/>
</dbReference>
<feature type="region of interest" description="Disordered" evidence="1">
    <location>
        <begin position="482"/>
        <end position="504"/>
    </location>
</feature>
<feature type="transmembrane region" description="Helical" evidence="2">
    <location>
        <begin position="393"/>
        <end position="413"/>
    </location>
</feature>
<proteinExistence type="predicted"/>
<feature type="transmembrane region" description="Helical" evidence="2">
    <location>
        <begin position="21"/>
        <end position="41"/>
    </location>
</feature>
<protein>
    <submittedName>
        <fullName evidence="3">Uncharacterized protein</fullName>
    </submittedName>
</protein>
<keyword evidence="2" id="KW-1133">Transmembrane helix</keyword>
<evidence type="ECO:0000256" key="1">
    <source>
        <dbReference type="SAM" id="MobiDB-lite"/>
    </source>
</evidence>
<evidence type="ECO:0000256" key="2">
    <source>
        <dbReference type="SAM" id="Phobius"/>
    </source>
</evidence>
<reference evidence="3 4" key="1">
    <citation type="submission" date="2013-04" db="EMBL/GenBank/DDBJ databases">
        <title>Oceanicola sp. 22II1-22F33 Genome Sequencing.</title>
        <authorList>
            <person name="Lai Q."/>
            <person name="Li G."/>
            <person name="Shao Z."/>
        </authorList>
    </citation>
    <scope>NUCLEOTIDE SEQUENCE [LARGE SCALE GENOMIC DNA]</scope>
    <source>
        <strain evidence="3 4">22II1-22F33</strain>
    </source>
</reference>
<sequence length="504" mass="53772">MSFARVRRVNLQVISRLSVEIVPSTFLALAAIATLFAIGPYRGLWAFIGLAPFGAAAALNLPAVGGATIGQLELTLCFVLLIAAASPGGPDRLVGTLRPGQPGFWLLLVILYGVLSAAFLPRVFAGATDIFGLSRDVNADRIISIPLGPSNGNITQTFYMVLSAACFLAVATLFRVRPDEKAVLTAMVVCTSVNFGLGMIDVISSFVGLPELLDPIRTANYAMATQHTMAGIKRMVGGFPEASAFGAFTVVLFGFWLHYWVIAPRSRLVTAMFAMTAFCVLRSTSSGAYVALIGLLGVYSIWLVWVASRGRFSRRVASVLVWMILGTWLLGVGVVTAYNLVPGVTEFLDDTLLNKLESDSGVERMSWNIQAWKNFVETWTMGAGLGSVRASNWLMACLGSLGILGTAAYLAFLGSMFRAPAQTGVETRDHVIQALKVACLAQVIAAMPTAPTPNLGTSFFIFAGLIVGLSRSAAAARDLPMPMPVARRPGHQRRPSSAIAARRS</sequence>
<organism evidence="3 4">
    <name type="scientific">Marinibacterium profundimaris</name>
    <dbReference type="NCBI Taxonomy" id="1679460"/>
    <lineage>
        <taxon>Bacteria</taxon>
        <taxon>Pseudomonadati</taxon>
        <taxon>Pseudomonadota</taxon>
        <taxon>Alphaproteobacteria</taxon>
        <taxon>Rhodobacterales</taxon>
        <taxon>Paracoccaceae</taxon>
        <taxon>Marinibacterium</taxon>
    </lineage>
</organism>
<feature type="compositionally biased region" description="Low complexity" evidence="1">
    <location>
        <begin position="495"/>
        <end position="504"/>
    </location>
</feature>
<keyword evidence="2" id="KW-0812">Transmembrane</keyword>
<feature type="transmembrane region" description="Helical" evidence="2">
    <location>
        <begin position="104"/>
        <end position="124"/>
    </location>
</feature>
<feature type="transmembrane region" description="Helical" evidence="2">
    <location>
        <begin position="61"/>
        <end position="83"/>
    </location>
</feature>
<keyword evidence="2" id="KW-0472">Membrane</keyword>
<keyword evidence="4" id="KW-1185">Reference proteome</keyword>
<accession>A0A225NG63</accession>
<feature type="transmembrane region" description="Helical" evidence="2">
    <location>
        <begin position="319"/>
        <end position="341"/>
    </location>
</feature>